<evidence type="ECO:0000256" key="10">
    <source>
        <dbReference type="ARBA" id="ARBA00023136"/>
    </source>
</evidence>
<evidence type="ECO:0000256" key="11">
    <source>
        <dbReference type="RuleBase" id="RU365064"/>
    </source>
</evidence>
<feature type="transmembrane region" description="Helical" evidence="11">
    <location>
        <begin position="395"/>
        <end position="416"/>
    </location>
</feature>
<proteinExistence type="inferred from homology"/>
<keyword evidence="9 11" id="KW-1133">Transmembrane helix</keyword>
<dbReference type="Pfam" id="PF05007">
    <property type="entry name" value="Mannosyl_trans"/>
    <property type="match status" value="1"/>
</dbReference>
<accession>A0A8T2QGS8</accession>
<gene>
    <name evidence="12" type="ORF">KP509_34G002400</name>
</gene>
<dbReference type="OMA" id="MLWFIGQ"/>
<evidence type="ECO:0000313" key="13">
    <source>
        <dbReference type="Proteomes" id="UP000825935"/>
    </source>
</evidence>
<evidence type="ECO:0000256" key="5">
    <source>
        <dbReference type="ARBA" id="ARBA00022676"/>
    </source>
</evidence>
<comment type="function">
    <text evidence="11">Catalytic subunit of the glycosylphosphatidylinositol-mannosyltransferase I complex which catalyzes the transfer of the first mannose, via an alpha-1,4 bond from a dolichol-phosphate-mannose (Dol-P-Man) to the glucosaminyl acyl phosphatidylinositol (GlcN-(acyl)PI) intermediate to generate alpha-D-Man-(1-&gt;4)-alpha-D-GlcN-(1-&gt;6)-(1-radyl,2-acyl-sn-glycero-3-phospho)-2-acyl-inositol and participates in the sixth step of the glycosylphosphatidylinositol-anchor biosynthesis.</text>
</comment>
<feature type="transmembrane region" description="Helical" evidence="11">
    <location>
        <begin position="166"/>
        <end position="190"/>
    </location>
</feature>
<dbReference type="EMBL" id="CM035439">
    <property type="protein sequence ID" value="KAH7283342.1"/>
    <property type="molecule type" value="Genomic_DNA"/>
</dbReference>
<feature type="transmembrane region" description="Helical" evidence="11">
    <location>
        <begin position="235"/>
        <end position="256"/>
    </location>
</feature>
<keyword evidence="13" id="KW-1185">Reference proteome</keyword>
<evidence type="ECO:0000256" key="1">
    <source>
        <dbReference type="ARBA" id="ARBA00004477"/>
    </source>
</evidence>
<comment type="caution">
    <text evidence="12">The sequence shown here is derived from an EMBL/GenBank/DDBJ whole genome shotgun (WGS) entry which is preliminary data.</text>
</comment>
<dbReference type="GO" id="GO:0051751">
    <property type="term" value="F:alpha-1,4-mannosyltransferase activity"/>
    <property type="evidence" value="ECO:0007669"/>
    <property type="project" value="InterPro"/>
</dbReference>
<dbReference type="GO" id="GO:0005789">
    <property type="term" value="C:endoplasmic reticulum membrane"/>
    <property type="evidence" value="ECO:0007669"/>
    <property type="project" value="UniProtKB-SubCell"/>
</dbReference>
<feature type="transmembrane region" description="Helical" evidence="11">
    <location>
        <begin position="281"/>
        <end position="303"/>
    </location>
</feature>
<dbReference type="GO" id="GO:0006506">
    <property type="term" value="P:GPI anchor biosynthetic process"/>
    <property type="evidence" value="ECO:0007669"/>
    <property type="project" value="UniProtKB-KW"/>
</dbReference>
<keyword evidence="5 11" id="KW-0328">Glycosyltransferase</keyword>
<evidence type="ECO:0000256" key="3">
    <source>
        <dbReference type="ARBA" id="ARBA00011071"/>
    </source>
</evidence>
<dbReference type="EC" id="2.4.1.-" evidence="11"/>
<evidence type="ECO:0000256" key="8">
    <source>
        <dbReference type="ARBA" id="ARBA00022824"/>
    </source>
</evidence>
<sequence>MGGSNVDSNSWLSKGRLLLLAASVRFLLIVYGEWQDAHLEVRYTDIDYHVFSDAASLLARGRSPFDRDTYRYSPLLALILVPNTLLHRAWGKIIFSLADILAGHLIHEVLHLQGIHGKTRNLCTALWLFNPFTFTIATRGNCEAIVCCMILRIIYCFLKGNIVEAAIWYGVVVHFRIYPIIYVVAFLIALGNRSSIFATKSRQSSHVEETDHLRKWQLTSIRFFMDLLYLNKERIIFGVVSGTVFFFLTGISYSLYKDKFLYEALLYHLTRTDPRHNFSIYFYYIYLHHGYSFTLVERLISFIPQFLVQSVLTAYYAKDIPFCLFIQTVAFVAFNKVITAQYFVWFFVLMPLILPWTRLAPLKGFMCFLLWSAAQLHWLLWAYKLEFQGYNVFFQLWIASLAFFLVNIFVLSVIIWHHSSPYITSKVPLPLGETKNTKIH</sequence>
<name>A0A8T2QGS8_CERRI</name>
<keyword evidence="4 11" id="KW-0337">GPI-anchor biosynthesis</keyword>
<keyword evidence="7 11" id="KW-0812">Transmembrane</keyword>
<reference evidence="12" key="1">
    <citation type="submission" date="2021-08" db="EMBL/GenBank/DDBJ databases">
        <title>WGS assembly of Ceratopteris richardii.</title>
        <authorList>
            <person name="Marchant D.B."/>
            <person name="Chen G."/>
            <person name="Jenkins J."/>
            <person name="Shu S."/>
            <person name="Leebens-Mack J."/>
            <person name="Grimwood J."/>
            <person name="Schmutz J."/>
            <person name="Soltis P."/>
            <person name="Soltis D."/>
            <person name="Chen Z.-H."/>
        </authorList>
    </citation>
    <scope>NUCLEOTIDE SEQUENCE</scope>
    <source>
        <strain evidence="12">Whitten #5841</strain>
        <tissue evidence="12">Leaf</tissue>
    </source>
</reference>
<comment type="subcellular location">
    <subcellularLocation>
        <location evidence="1 11">Endoplasmic reticulum membrane</location>
        <topology evidence="1 11">Multi-pass membrane protein</topology>
    </subcellularLocation>
</comment>
<evidence type="ECO:0000256" key="4">
    <source>
        <dbReference type="ARBA" id="ARBA00022502"/>
    </source>
</evidence>
<comment type="similarity">
    <text evidence="3 11">Belongs to the PIGM family.</text>
</comment>
<dbReference type="Proteomes" id="UP000825935">
    <property type="component" value="Chromosome 34"/>
</dbReference>
<comment type="pathway">
    <text evidence="2 11">Glycolipid biosynthesis; glycosylphosphatidylinositol-anchor biosynthesis.</text>
</comment>
<keyword evidence="8 11" id="KW-0256">Endoplasmic reticulum</keyword>
<dbReference type="GO" id="GO:0004376">
    <property type="term" value="F:GPI mannosyltransferase activity"/>
    <property type="evidence" value="ECO:0007669"/>
    <property type="project" value="InterPro"/>
</dbReference>
<protein>
    <recommendedName>
        <fullName evidence="11">GPI mannosyltransferase 1</fullName>
        <ecNumber evidence="11">2.4.1.-</ecNumber>
    </recommendedName>
    <alternativeName>
        <fullName evidence="11">GPI mannosyltransferase I</fullName>
    </alternativeName>
</protein>
<keyword evidence="10 11" id="KW-0472">Membrane</keyword>
<dbReference type="OrthoDB" id="1741594at2759"/>
<evidence type="ECO:0000313" key="12">
    <source>
        <dbReference type="EMBL" id="KAH7283342.1"/>
    </source>
</evidence>
<organism evidence="12 13">
    <name type="scientific">Ceratopteris richardii</name>
    <name type="common">Triangle waterfern</name>
    <dbReference type="NCBI Taxonomy" id="49495"/>
    <lineage>
        <taxon>Eukaryota</taxon>
        <taxon>Viridiplantae</taxon>
        <taxon>Streptophyta</taxon>
        <taxon>Embryophyta</taxon>
        <taxon>Tracheophyta</taxon>
        <taxon>Polypodiopsida</taxon>
        <taxon>Polypodiidae</taxon>
        <taxon>Polypodiales</taxon>
        <taxon>Pteridineae</taxon>
        <taxon>Pteridaceae</taxon>
        <taxon>Parkerioideae</taxon>
        <taxon>Ceratopteris</taxon>
    </lineage>
</organism>
<feature type="transmembrane region" description="Helical" evidence="11">
    <location>
        <begin position="364"/>
        <end position="383"/>
    </location>
</feature>
<evidence type="ECO:0000256" key="6">
    <source>
        <dbReference type="ARBA" id="ARBA00022679"/>
    </source>
</evidence>
<evidence type="ECO:0000256" key="2">
    <source>
        <dbReference type="ARBA" id="ARBA00004687"/>
    </source>
</evidence>
<evidence type="ECO:0000256" key="7">
    <source>
        <dbReference type="ARBA" id="ARBA00022692"/>
    </source>
</evidence>
<dbReference type="GO" id="GO:1990529">
    <property type="term" value="C:glycosylphosphatidylinositol-mannosyltransferase I complex"/>
    <property type="evidence" value="ECO:0007669"/>
    <property type="project" value="TreeGrafter"/>
</dbReference>
<dbReference type="PANTHER" id="PTHR12886">
    <property type="entry name" value="PIG-M MANNOSYLTRANSFERASE"/>
    <property type="match status" value="1"/>
</dbReference>
<dbReference type="InterPro" id="IPR007704">
    <property type="entry name" value="PIG-M"/>
</dbReference>
<comment type="caution">
    <text evidence="11">Lacks conserved residue(s) required for the propagation of feature annotation.</text>
</comment>
<dbReference type="PANTHER" id="PTHR12886:SF0">
    <property type="entry name" value="GPI MANNOSYLTRANSFERASE 1"/>
    <property type="match status" value="1"/>
</dbReference>
<evidence type="ECO:0000256" key="9">
    <source>
        <dbReference type="ARBA" id="ARBA00022989"/>
    </source>
</evidence>
<dbReference type="AlphaFoldDB" id="A0A8T2QGS8"/>
<keyword evidence="6 11" id="KW-0808">Transferase</keyword>